<sequence length="486" mass="52072">MKQVLFIFFFSVYFTGIGQTQIGQNIEGEASDNRFGSSVSFSADGNILAIGAPKYDGANGVNTGQVKVYQNNNGTWSQLGQAIEGEAAGDRFGNSVSLSGNGNILAVGAPRHDGVNGDDSGDVRVYENINGTWTQIGLDINGEAEDDRFGSSVSLSDDGNILAVGAPNNEGIFIFINTGHVRVFENINNSWSQIGEDIETSAQAAQIGHSVSLSADGTIVAIGAPGYGISAGYVIIYQNDNGTWSQIGQGIEGNTYDEFGTCVRLSSDGNTLAVGAIRRELATPNNLNYVKVFKYTSNSWSQVSEKISGENPSDLFGAVLSLNDEGNVLAVGAPNIYSSDNGYAMIFRNTSDSWSQIGEKIEGFSTMDQFGSTLSLNSEGNKIAIGEPSFMSEKGYVQIYDLDGILNNNEVAKIEFSLFPNPASEQFKIQLEAGDILKNVNLYTTKGRLIKTSRFYSTDISNLSKGLYFVEVTSQYGKATKSLIIK</sequence>
<evidence type="ECO:0000256" key="2">
    <source>
        <dbReference type="ARBA" id="ARBA00022737"/>
    </source>
</evidence>
<organism evidence="5 6">
    <name type="scientific">Patiriisocius hiemis</name>
    <dbReference type="NCBI Taxonomy" id="3075604"/>
    <lineage>
        <taxon>Bacteria</taxon>
        <taxon>Pseudomonadati</taxon>
        <taxon>Bacteroidota</taxon>
        <taxon>Flavobacteriia</taxon>
        <taxon>Flavobacteriales</taxon>
        <taxon>Flavobacteriaceae</taxon>
        <taxon>Patiriisocius</taxon>
    </lineage>
</organism>
<gene>
    <name evidence="5" type="ORF">RM538_05140</name>
</gene>
<keyword evidence="2" id="KW-0677">Repeat</keyword>
<dbReference type="Proteomes" id="UP001254488">
    <property type="component" value="Unassembled WGS sequence"/>
</dbReference>
<dbReference type="Gene3D" id="2.130.10.130">
    <property type="entry name" value="Integrin alpha, N-terminal"/>
    <property type="match status" value="3"/>
</dbReference>
<accession>A0ABU2YB13</accession>
<dbReference type="RefSeq" id="WP_311332332.1">
    <property type="nucleotide sequence ID" value="NZ_JAVRHZ010000002.1"/>
</dbReference>
<name>A0ABU2YB13_9FLAO</name>
<dbReference type="PANTHER" id="PTHR36220">
    <property type="entry name" value="UNNAMED PRODUCT"/>
    <property type="match status" value="1"/>
</dbReference>
<dbReference type="NCBIfam" id="TIGR04183">
    <property type="entry name" value="Por_Secre_tail"/>
    <property type="match status" value="1"/>
</dbReference>
<dbReference type="InterPro" id="IPR013517">
    <property type="entry name" value="FG-GAP"/>
</dbReference>
<dbReference type="PANTHER" id="PTHR36220:SF1">
    <property type="entry name" value="GAMMA TUBULIN COMPLEX COMPONENT C-TERMINAL DOMAIN-CONTAINING PROTEIN"/>
    <property type="match status" value="1"/>
</dbReference>
<evidence type="ECO:0000256" key="3">
    <source>
        <dbReference type="ARBA" id="ARBA00023180"/>
    </source>
</evidence>
<dbReference type="InterPro" id="IPR026444">
    <property type="entry name" value="Secre_tail"/>
</dbReference>
<dbReference type="Pfam" id="PF14312">
    <property type="entry name" value="FG-GAP_2"/>
    <property type="match status" value="1"/>
</dbReference>
<dbReference type="InterPro" id="IPR028994">
    <property type="entry name" value="Integrin_alpha_N"/>
</dbReference>
<evidence type="ECO:0000259" key="4">
    <source>
        <dbReference type="Pfam" id="PF18962"/>
    </source>
</evidence>
<dbReference type="SUPFAM" id="SSF50965">
    <property type="entry name" value="Galactose oxidase, central domain"/>
    <property type="match status" value="1"/>
</dbReference>
<dbReference type="SMART" id="SM00191">
    <property type="entry name" value="Int_alpha"/>
    <property type="match status" value="5"/>
</dbReference>
<evidence type="ECO:0000313" key="6">
    <source>
        <dbReference type="Proteomes" id="UP001254488"/>
    </source>
</evidence>
<dbReference type="InterPro" id="IPR013519">
    <property type="entry name" value="Int_alpha_beta-p"/>
</dbReference>
<feature type="domain" description="Secretion system C-terminal sorting" evidence="4">
    <location>
        <begin position="418"/>
        <end position="485"/>
    </location>
</feature>
<dbReference type="InterPro" id="IPR011043">
    <property type="entry name" value="Gal_Oxase/kelch_b-propeller"/>
</dbReference>
<keyword evidence="6" id="KW-1185">Reference proteome</keyword>
<keyword evidence="1" id="KW-0732">Signal</keyword>
<proteinExistence type="predicted"/>
<dbReference type="PROSITE" id="PS51470">
    <property type="entry name" value="FG_GAP"/>
    <property type="match status" value="2"/>
</dbReference>
<reference evidence="5 6" key="1">
    <citation type="submission" date="2023-09" db="EMBL/GenBank/DDBJ databases">
        <authorList>
            <person name="Rey-Velasco X."/>
        </authorList>
    </citation>
    <scope>NUCLEOTIDE SEQUENCE [LARGE SCALE GENOMIC DNA]</scope>
    <source>
        <strain evidence="5 6">W242</strain>
    </source>
</reference>
<dbReference type="EMBL" id="JAVRHZ010000002">
    <property type="protein sequence ID" value="MDT0555378.1"/>
    <property type="molecule type" value="Genomic_DNA"/>
</dbReference>
<protein>
    <submittedName>
        <fullName evidence="5">T9SS type A sorting domain-containing protein</fullName>
    </submittedName>
</protein>
<keyword evidence="3" id="KW-0325">Glycoprotein</keyword>
<evidence type="ECO:0000313" key="5">
    <source>
        <dbReference type="EMBL" id="MDT0555378.1"/>
    </source>
</evidence>
<dbReference type="Pfam" id="PF18962">
    <property type="entry name" value="Por_Secre_tail"/>
    <property type="match status" value="1"/>
</dbReference>
<evidence type="ECO:0000256" key="1">
    <source>
        <dbReference type="ARBA" id="ARBA00022729"/>
    </source>
</evidence>
<comment type="caution">
    <text evidence="5">The sequence shown here is derived from an EMBL/GenBank/DDBJ whole genome shotgun (WGS) entry which is preliminary data.</text>
</comment>